<feature type="domain" description="SDH C-terminal" evidence="11">
    <location>
        <begin position="245"/>
        <end position="275"/>
    </location>
</feature>
<dbReference type="EMBL" id="JAFBFC010000001">
    <property type="protein sequence ID" value="MBM7701448.1"/>
    <property type="molecule type" value="Genomic_DNA"/>
</dbReference>
<comment type="caution">
    <text evidence="12">The sequence shown here is derived from an EMBL/GenBank/DDBJ whole genome shotgun (WGS) entry which is preliminary data.</text>
</comment>
<comment type="pathway">
    <text evidence="1 8">Metabolic intermediate biosynthesis; chorismate biosynthesis; chorismate from D-erythrose 4-phosphate and phosphoenolpyruvate: step 4/7.</text>
</comment>
<dbReference type="Gene3D" id="3.40.50.720">
    <property type="entry name" value="NAD(P)-binding Rossmann-like Domain"/>
    <property type="match status" value="1"/>
</dbReference>
<evidence type="ECO:0000259" key="9">
    <source>
        <dbReference type="Pfam" id="PF01488"/>
    </source>
</evidence>
<accession>A0ABS2QQE9</accession>
<evidence type="ECO:0000256" key="6">
    <source>
        <dbReference type="ARBA" id="ARBA00023141"/>
    </source>
</evidence>
<dbReference type="InterPro" id="IPR011342">
    <property type="entry name" value="Shikimate_DH"/>
</dbReference>
<name>A0ABS2QQE9_9BACI</name>
<evidence type="ECO:0000256" key="5">
    <source>
        <dbReference type="ARBA" id="ARBA00023002"/>
    </source>
</evidence>
<dbReference type="InterPro" id="IPR013708">
    <property type="entry name" value="Shikimate_DH-bd_N"/>
</dbReference>
<dbReference type="InterPro" id="IPR006151">
    <property type="entry name" value="Shikm_DH/Glu-tRNA_Rdtase"/>
</dbReference>
<dbReference type="HAMAP" id="MF_00222">
    <property type="entry name" value="Shikimate_DH_AroE"/>
    <property type="match status" value="1"/>
</dbReference>
<dbReference type="GO" id="GO:0004764">
    <property type="term" value="F:shikimate 3-dehydrogenase (NADP+) activity"/>
    <property type="evidence" value="ECO:0007669"/>
    <property type="project" value="UniProtKB-EC"/>
</dbReference>
<dbReference type="InterPro" id="IPR036291">
    <property type="entry name" value="NAD(P)-bd_dom_sf"/>
</dbReference>
<keyword evidence="4 8" id="KW-0521">NADP</keyword>
<dbReference type="Pfam" id="PF08501">
    <property type="entry name" value="Shikimate_dh_N"/>
    <property type="match status" value="1"/>
</dbReference>
<comment type="function">
    <text evidence="8">Involved in the biosynthesis of the chorismate, which leads to the biosynthesis of aromatic amino acids. Catalyzes the reversible NADPH linked reduction of 3-dehydroshikimate (DHSA) to yield shikimate (SA).</text>
</comment>
<feature type="binding site" evidence="8">
    <location>
        <position position="102"/>
    </location>
    <ligand>
        <name>shikimate</name>
        <dbReference type="ChEBI" id="CHEBI:36208"/>
    </ligand>
</feature>
<dbReference type="SUPFAM" id="SSF51735">
    <property type="entry name" value="NAD(P)-binding Rossmann-fold domains"/>
    <property type="match status" value="1"/>
</dbReference>
<dbReference type="InterPro" id="IPR046346">
    <property type="entry name" value="Aminoacid_DH-like_N_sf"/>
</dbReference>
<gene>
    <name evidence="8" type="primary">aroE</name>
    <name evidence="12" type="ORF">JOC83_000274</name>
</gene>
<dbReference type="CDD" id="cd01065">
    <property type="entry name" value="NAD_bind_Shikimate_DH"/>
    <property type="match status" value="1"/>
</dbReference>
<evidence type="ECO:0000256" key="1">
    <source>
        <dbReference type="ARBA" id="ARBA00004871"/>
    </source>
</evidence>
<evidence type="ECO:0000256" key="4">
    <source>
        <dbReference type="ARBA" id="ARBA00022857"/>
    </source>
</evidence>
<feature type="binding site" evidence="8">
    <location>
        <position position="252"/>
    </location>
    <ligand>
        <name>shikimate</name>
        <dbReference type="ChEBI" id="CHEBI:36208"/>
    </ligand>
</feature>
<feature type="binding site" evidence="8">
    <location>
        <begin position="15"/>
        <end position="17"/>
    </location>
    <ligand>
        <name>shikimate</name>
        <dbReference type="ChEBI" id="CHEBI:36208"/>
    </ligand>
</feature>
<feature type="binding site" evidence="8">
    <location>
        <position position="245"/>
    </location>
    <ligand>
        <name>NADP(+)</name>
        <dbReference type="ChEBI" id="CHEBI:58349"/>
    </ligand>
</feature>
<keyword evidence="13" id="KW-1185">Reference proteome</keyword>
<evidence type="ECO:0000256" key="7">
    <source>
        <dbReference type="ARBA" id="ARBA00049442"/>
    </source>
</evidence>
<feature type="domain" description="Shikimate dehydrogenase substrate binding N-terminal" evidence="10">
    <location>
        <begin position="7"/>
        <end position="89"/>
    </location>
</feature>
<organism evidence="12 13">
    <name type="scientific">Priestia iocasae</name>
    <dbReference type="NCBI Taxonomy" id="2291674"/>
    <lineage>
        <taxon>Bacteria</taxon>
        <taxon>Bacillati</taxon>
        <taxon>Bacillota</taxon>
        <taxon>Bacilli</taxon>
        <taxon>Bacillales</taxon>
        <taxon>Bacillaceae</taxon>
        <taxon>Priestia</taxon>
    </lineage>
</organism>
<evidence type="ECO:0000259" key="10">
    <source>
        <dbReference type="Pfam" id="PF08501"/>
    </source>
</evidence>
<feature type="domain" description="Quinate/shikimate 5-dehydrogenase/glutamyl-tRNA reductase" evidence="9">
    <location>
        <begin position="117"/>
        <end position="196"/>
    </location>
</feature>
<dbReference type="SUPFAM" id="SSF53223">
    <property type="entry name" value="Aminoacid dehydrogenase-like, N-terminal domain"/>
    <property type="match status" value="1"/>
</dbReference>
<dbReference type="Pfam" id="PF18317">
    <property type="entry name" value="SDH_C"/>
    <property type="match status" value="1"/>
</dbReference>
<reference evidence="12 13" key="1">
    <citation type="submission" date="2021-01" db="EMBL/GenBank/DDBJ databases">
        <title>Genomic Encyclopedia of Type Strains, Phase IV (KMG-IV): sequencing the most valuable type-strain genomes for metagenomic binning, comparative biology and taxonomic classification.</title>
        <authorList>
            <person name="Goeker M."/>
        </authorList>
    </citation>
    <scope>NUCLEOTIDE SEQUENCE [LARGE SCALE GENOMIC DNA]</scope>
    <source>
        <strain evidence="12 13">DSM 104297</strain>
    </source>
</reference>
<comment type="subunit">
    <text evidence="8">Homodimer.</text>
</comment>
<evidence type="ECO:0000256" key="3">
    <source>
        <dbReference type="ARBA" id="ARBA00022605"/>
    </source>
</evidence>
<dbReference type="PANTHER" id="PTHR21089:SF1">
    <property type="entry name" value="BIFUNCTIONAL 3-DEHYDROQUINATE DEHYDRATASE_SHIKIMATE DEHYDROGENASE, CHLOROPLASTIC"/>
    <property type="match status" value="1"/>
</dbReference>
<evidence type="ECO:0000256" key="8">
    <source>
        <dbReference type="HAMAP-Rule" id="MF_00222"/>
    </source>
</evidence>
<dbReference type="Gene3D" id="3.40.50.10860">
    <property type="entry name" value="Leucine Dehydrogenase, chain A, domain 1"/>
    <property type="match status" value="1"/>
</dbReference>
<evidence type="ECO:0000313" key="13">
    <source>
        <dbReference type="Proteomes" id="UP000809829"/>
    </source>
</evidence>
<dbReference type="NCBIfam" id="NF001319">
    <property type="entry name" value="PRK00258.3-3"/>
    <property type="match status" value="1"/>
</dbReference>
<dbReference type="Pfam" id="PF01488">
    <property type="entry name" value="Shikimate_DH"/>
    <property type="match status" value="1"/>
</dbReference>
<feature type="binding site" evidence="8">
    <location>
        <begin position="154"/>
        <end position="159"/>
    </location>
    <ligand>
        <name>NADP(+)</name>
        <dbReference type="ChEBI" id="CHEBI:58349"/>
    </ligand>
</feature>
<dbReference type="EC" id="1.1.1.25" evidence="2 8"/>
<proteinExistence type="inferred from homology"/>
<dbReference type="RefSeq" id="WP_205182775.1">
    <property type="nucleotide sequence ID" value="NZ_JAFBFC010000001.1"/>
</dbReference>
<evidence type="ECO:0000256" key="2">
    <source>
        <dbReference type="ARBA" id="ARBA00012962"/>
    </source>
</evidence>
<dbReference type="Proteomes" id="UP000809829">
    <property type="component" value="Unassembled WGS sequence"/>
</dbReference>
<feature type="active site" description="Proton acceptor" evidence="8">
    <location>
        <position position="66"/>
    </location>
</feature>
<dbReference type="InterPro" id="IPR022893">
    <property type="entry name" value="Shikimate_DH_fam"/>
</dbReference>
<evidence type="ECO:0000313" key="12">
    <source>
        <dbReference type="EMBL" id="MBM7701448.1"/>
    </source>
</evidence>
<keyword evidence="3 8" id="KW-0028">Amino-acid biosynthesis</keyword>
<dbReference type="PANTHER" id="PTHR21089">
    <property type="entry name" value="SHIKIMATE DEHYDROGENASE"/>
    <property type="match status" value="1"/>
</dbReference>
<dbReference type="NCBIfam" id="TIGR00507">
    <property type="entry name" value="aroE"/>
    <property type="match status" value="1"/>
</dbReference>
<evidence type="ECO:0000259" key="11">
    <source>
        <dbReference type="Pfam" id="PF18317"/>
    </source>
</evidence>
<keyword evidence="6 8" id="KW-0057">Aromatic amino acid biosynthesis</keyword>
<feature type="binding site" evidence="8">
    <location>
        <begin position="128"/>
        <end position="132"/>
    </location>
    <ligand>
        <name>NADP(+)</name>
        <dbReference type="ChEBI" id="CHEBI:58349"/>
    </ligand>
</feature>
<feature type="binding site" evidence="8">
    <location>
        <position position="222"/>
    </location>
    <ligand>
        <name>NADP(+)</name>
        <dbReference type="ChEBI" id="CHEBI:58349"/>
    </ligand>
</feature>
<dbReference type="InterPro" id="IPR041121">
    <property type="entry name" value="SDH_C"/>
</dbReference>
<keyword evidence="5 8" id="KW-0560">Oxidoreductase</keyword>
<comment type="similarity">
    <text evidence="8">Belongs to the shikimate dehydrogenase family.</text>
</comment>
<comment type="caution">
    <text evidence="8">Lacks conserved residue(s) required for the propagation of feature annotation.</text>
</comment>
<comment type="catalytic activity">
    <reaction evidence="7 8">
        <text>shikimate + NADP(+) = 3-dehydroshikimate + NADPH + H(+)</text>
        <dbReference type="Rhea" id="RHEA:17737"/>
        <dbReference type="ChEBI" id="CHEBI:15378"/>
        <dbReference type="ChEBI" id="CHEBI:16630"/>
        <dbReference type="ChEBI" id="CHEBI:36208"/>
        <dbReference type="ChEBI" id="CHEBI:57783"/>
        <dbReference type="ChEBI" id="CHEBI:58349"/>
        <dbReference type="EC" id="1.1.1.25"/>
    </reaction>
</comment>
<sequence length="281" mass="30589">MSKLYGLVGYPVGHSLSPIMHNDAFQRLKINSYYHAFHIEPNQFSKAVEGLKALGVSGFNVTIPYKVDIMPLLDEVDSLAQAIGAVNTVVNDNGRYIGYNTDGQGYVASLVQALENDSLENKRILIIGAGGAAKAIFYTLAVHSQKPVEISICNRTVEKAELLIKHCPTHVPSFALSVQEAEEQLERFDVVINTTSVGMSPNIEETPLNLDLLKPGALVSDIIYNPFETKLLASAKAKGAQTHNGIGMFVLQGALAFEKWTGMFPNQQAMEAIVRDSLKKG</sequence>
<feature type="binding site" evidence="8">
    <location>
        <position position="224"/>
    </location>
    <ligand>
        <name>shikimate</name>
        <dbReference type="ChEBI" id="CHEBI:36208"/>
    </ligand>
</feature>
<feature type="binding site" evidence="8">
    <location>
        <position position="62"/>
    </location>
    <ligand>
        <name>shikimate</name>
        <dbReference type="ChEBI" id="CHEBI:36208"/>
    </ligand>
</feature>
<feature type="binding site" evidence="8">
    <location>
        <position position="87"/>
    </location>
    <ligand>
        <name>shikimate</name>
        <dbReference type="ChEBI" id="CHEBI:36208"/>
    </ligand>
</feature>
<protein>
    <recommendedName>
        <fullName evidence="2 8">Shikimate dehydrogenase (NADP(+))</fullName>
        <shortName evidence="8">SDH</shortName>
        <ecNumber evidence="2 8">1.1.1.25</ecNumber>
    </recommendedName>
</protein>